<keyword evidence="2" id="KW-0812">Transmembrane</keyword>
<name>A0A2I0WX27_9ASPA</name>
<keyword evidence="2" id="KW-0472">Membrane</keyword>
<feature type="transmembrane region" description="Helical" evidence="2">
    <location>
        <begin position="143"/>
        <end position="163"/>
    </location>
</feature>
<keyword evidence="2" id="KW-1133">Transmembrane helix</keyword>
<evidence type="ECO:0000313" key="3">
    <source>
        <dbReference type="EMBL" id="PKU80212.1"/>
    </source>
</evidence>
<reference evidence="3 4" key="2">
    <citation type="journal article" date="2017" name="Nature">
        <title>The Apostasia genome and the evolution of orchids.</title>
        <authorList>
            <person name="Zhang G.Q."/>
            <person name="Liu K.W."/>
            <person name="Li Z."/>
            <person name="Lohaus R."/>
            <person name="Hsiao Y.Y."/>
            <person name="Niu S.C."/>
            <person name="Wang J.Y."/>
            <person name="Lin Y.C."/>
            <person name="Xu Q."/>
            <person name="Chen L.J."/>
            <person name="Yoshida K."/>
            <person name="Fujiwara S."/>
            <person name="Wang Z.W."/>
            <person name="Zhang Y.Q."/>
            <person name="Mitsuda N."/>
            <person name="Wang M."/>
            <person name="Liu G.H."/>
            <person name="Pecoraro L."/>
            <person name="Huang H.X."/>
            <person name="Xiao X.J."/>
            <person name="Lin M."/>
            <person name="Wu X.Y."/>
            <person name="Wu W.L."/>
            <person name="Chen Y.Y."/>
            <person name="Chang S.B."/>
            <person name="Sakamoto S."/>
            <person name="Ohme-Takagi M."/>
            <person name="Yagi M."/>
            <person name="Zeng S.J."/>
            <person name="Shen C.Y."/>
            <person name="Yeh C.M."/>
            <person name="Luo Y.B."/>
            <person name="Tsai W.C."/>
            <person name="Van de Peer Y."/>
            <person name="Liu Z.J."/>
        </authorList>
    </citation>
    <scope>NUCLEOTIDE SEQUENCE [LARGE SCALE GENOMIC DNA]</scope>
    <source>
        <tissue evidence="3">The whole plant</tissue>
    </source>
</reference>
<feature type="transmembrane region" description="Helical" evidence="2">
    <location>
        <begin position="118"/>
        <end position="137"/>
    </location>
</feature>
<evidence type="ECO:0000313" key="4">
    <source>
        <dbReference type="Proteomes" id="UP000233837"/>
    </source>
</evidence>
<keyword evidence="4" id="KW-1185">Reference proteome</keyword>
<evidence type="ECO:0000256" key="1">
    <source>
        <dbReference type="SAM" id="MobiDB-lite"/>
    </source>
</evidence>
<gene>
    <name evidence="3" type="ORF">MA16_Dca005743</name>
</gene>
<proteinExistence type="predicted"/>
<protein>
    <submittedName>
        <fullName evidence="3">Uncharacterized protein</fullName>
    </submittedName>
</protein>
<organism evidence="3 4">
    <name type="scientific">Dendrobium catenatum</name>
    <dbReference type="NCBI Taxonomy" id="906689"/>
    <lineage>
        <taxon>Eukaryota</taxon>
        <taxon>Viridiplantae</taxon>
        <taxon>Streptophyta</taxon>
        <taxon>Embryophyta</taxon>
        <taxon>Tracheophyta</taxon>
        <taxon>Spermatophyta</taxon>
        <taxon>Magnoliopsida</taxon>
        <taxon>Liliopsida</taxon>
        <taxon>Asparagales</taxon>
        <taxon>Orchidaceae</taxon>
        <taxon>Epidendroideae</taxon>
        <taxon>Malaxideae</taxon>
        <taxon>Dendrobiinae</taxon>
        <taxon>Dendrobium</taxon>
    </lineage>
</organism>
<feature type="region of interest" description="Disordered" evidence="1">
    <location>
        <begin position="87"/>
        <end position="109"/>
    </location>
</feature>
<evidence type="ECO:0000256" key="2">
    <source>
        <dbReference type="SAM" id="Phobius"/>
    </source>
</evidence>
<sequence>MHANSVGISMEAGAVPNSKMNKINKTLEQCPLTENIVPITVLARESSNIPNLNSPTSLTSSTSASMFRSDGHKDYRVNSANKFSVVQDDNEDDSSSSLHNEGMEDSKGYSAKNKKENIGGFSALFCCFGLGSFLLWLWMLVLFLWLVVSSLLGYFCCIAKWGLCCEGNWMEKDWGGSFIHFWGFFGLSWRWSSVLLGFLVRGAYADCCFDLAPLFLGAHSCVP</sequence>
<accession>A0A2I0WX27</accession>
<reference evidence="3 4" key="1">
    <citation type="journal article" date="2016" name="Sci. Rep.">
        <title>The Dendrobium catenatum Lindl. genome sequence provides insights into polysaccharide synthase, floral development and adaptive evolution.</title>
        <authorList>
            <person name="Zhang G.Q."/>
            <person name="Xu Q."/>
            <person name="Bian C."/>
            <person name="Tsai W.C."/>
            <person name="Yeh C.M."/>
            <person name="Liu K.W."/>
            <person name="Yoshida K."/>
            <person name="Zhang L.S."/>
            <person name="Chang S.B."/>
            <person name="Chen F."/>
            <person name="Shi Y."/>
            <person name="Su Y.Y."/>
            <person name="Zhang Y.Q."/>
            <person name="Chen L.J."/>
            <person name="Yin Y."/>
            <person name="Lin M."/>
            <person name="Huang H."/>
            <person name="Deng H."/>
            <person name="Wang Z.W."/>
            <person name="Zhu S.L."/>
            <person name="Zhao X."/>
            <person name="Deng C."/>
            <person name="Niu S.C."/>
            <person name="Huang J."/>
            <person name="Wang M."/>
            <person name="Liu G.H."/>
            <person name="Yang H.J."/>
            <person name="Xiao X.J."/>
            <person name="Hsiao Y.Y."/>
            <person name="Wu W.L."/>
            <person name="Chen Y.Y."/>
            <person name="Mitsuda N."/>
            <person name="Ohme-Takagi M."/>
            <person name="Luo Y.B."/>
            <person name="Van de Peer Y."/>
            <person name="Liu Z.J."/>
        </authorList>
    </citation>
    <scope>NUCLEOTIDE SEQUENCE [LARGE SCALE GENOMIC DNA]</scope>
    <source>
        <tissue evidence="3">The whole plant</tissue>
    </source>
</reference>
<dbReference type="Proteomes" id="UP000233837">
    <property type="component" value="Unassembled WGS sequence"/>
</dbReference>
<dbReference type="EMBL" id="KZ502363">
    <property type="protein sequence ID" value="PKU80212.1"/>
    <property type="molecule type" value="Genomic_DNA"/>
</dbReference>
<dbReference type="AlphaFoldDB" id="A0A2I0WX27"/>